<feature type="transmembrane region" description="Helical" evidence="5">
    <location>
        <begin position="243"/>
        <end position="265"/>
    </location>
</feature>
<proteinExistence type="predicted"/>
<dbReference type="InterPro" id="IPR011547">
    <property type="entry name" value="SLC26A/SulP_dom"/>
</dbReference>
<feature type="transmembrane region" description="Helical" evidence="5">
    <location>
        <begin position="95"/>
        <end position="116"/>
    </location>
</feature>
<dbReference type="Gene3D" id="3.30.750.24">
    <property type="entry name" value="STAS domain"/>
    <property type="match status" value="1"/>
</dbReference>
<keyword evidence="2 5" id="KW-0812">Transmembrane</keyword>
<gene>
    <name evidence="7" type="ORF">JCM21142_83263</name>
</gene>
<feature type="transmembrane region" description="Helical" evidence="5">
    <location>
        <begin position="341"/>
        <end position="361"/>
    </location>
</feature>
<evidence type="ECO:0000259" key="6">
    <source>
        <dbReference type="PROSITE" id="PS50801"/>
    </source>
</evidence>
<dbReference type="AlphaFoldDB" id="W7YQ03"/>
<dbReference type="OrthoDB" id="9771198at2"/>
<dbReference type="eggNOG" id="COG0659">
    <property type="taxonomic scope" value="Bacteria"/>
</dbReference>
<dbReference type="STRING" id="869213.GCA_000517085_02013"/>
<dbReference type="RefSeq" id="WP_027471699.1">
    <property type="nucleotide sequence ID" value="NZ_BAMD01000048.1"/>
</dbReference>
<dbReference type="PANTHER" id="PTHR43310:SF1">
    <property type="entry name" value="SULFATE TRANSPORTER YBAR-RELATED"/>
    <property type="match status" value="1"/>
</dbReference>
<dbReference type="PROSITE" id="PS50801">
    <property type="entry name" value="STAS"/>
    <property type="match status" value="1"/>
</dbReference>
<keyword evidence="4 5" id="KW-0472">Membrane</keyword>
<name>W7YQ03_9BACT</name>
<feature type="domain" description="STAS" evidence="6">
    <location>
        <begin position="411"/>
        <end position="485"/>
    </location>
</feature>
<dbReference type="PANTHER" id="PTHR43310">
    <property type="entry name" value="SULFATE TRANSPORTER YBAR-RELATED"/>
    <property type="match status" value="1"/>
</dbReference>
<dbReference type="Pfam" id="PF00916">
    <property type="entry name" value="Sulfate_transp"/>
    <property type="match status" value="1"/>
</dbReference>
<feature type="transmembrane region" description="Helical" evidence="5">
    <location>
        <begin position="33"/>
        <end position="54"/>
    </location>
</feature>
<dbReference type="Proteomes" id="UP000019402">
    <property type="component" value="Unassembled WGS sequence"/>
</dbReference>
<evidence type="ECO:0000256" key="1">
    <source>
        <dbReference type="ARBA" id="ARBA00004141"/>
    </source>
</evidence>
<feature type="transmembrane region" description="Helical" evidence="5">
    <location>
        <begin position="161"/>
        <end position="178"/>
    </location>
</feature>
<dbReference type="CDD" id="cd07042">
    <property type="entry name" value="STAS_SulP_like_sulfate_transporter"/>
    <property type="match status" value="1"/>
</dbReference>
<dbReference type="InterPro" id="IPR052706">
    <property type="entry name" value="Membrane-Transporter-like"/>
</dbReference>
<feature type="transmembrane region" description="Helical" evidence="5">
    <location>
        <begin position="316"/>
        <end position="335"/>
    </location>
</feature>
<evidence type="ECO:0000313" key="8">
    <source>
        <dbReference type="Proteomes" id="UP000019402"/>
    </source>
</evidence>
<feature type="transmembrane region" description="Helical" evidence="5">
    <location>
        <begin position="128"/>
        <end position="149"/>
    </location>
</feature>
<evidence type="ECO:0000256" key="5">
    <source>
        <dbReference type="SAM" id="Phobius"/>
    </source>
</evidence>
<dbReference type="Pfam" id="PF01740">
    <property type="entry name" value="STAS"/>
    <property type="match status" value="1"/>
</dbReference>
<dbReference type="GO" id="GO:0016020">
    <property type="term" value="C:membrane"/>
    <property type="evidence" value="ECO:0007669"/>
    <property type="project" value="UniProtKB-SubCell"/>
</dbReference>
<feature type="transmembrane region" description="Helical" evidence="5">
    <location>
        <begin position="373"/>
        <end position="404"/>
    </location>
</feature>
<dbReference type="InterPro" id="IPR036513">
    <property type="entry name" value="STAS_dom_sf"/>
</dbReference>
<keyword evidence="8" id="KW-1185">Reference proteome</keyword>
<evidence type="ECO:0000256" key="2">
    <source>
        <dbReference type="ARBA" id="ARBA00022692"/>
    </source>
</evidence>
<evidence type="ECO:0000313" key="7">
    <source>
        <dbReference type="EMBL" id="GAF04554.1"/>
    </source>
</evidence>
<dbReference type="EMBL" id="BAMD01000048">
    <property type="protein sequence ID" value="GAF04554.1"/>
    <property type="molecule type" value="Genomic_DNA"/>
</dbReference>
<accession>W7YQ03</accession>
<feature type="transmembrane region" description="Helical" evidence="5">
    <location>
        <begin position="185"/>
        <end position="204"/>
    </location>
</feature>
<evidence type="ECO:0000256" key="3">
    <source>
        <dbReference type="ARBA" id="ARBA00022989"/>
    </source>
</evidence>
<organism evidence="7 8">
    <name type="scientific">Saccharicrinis fermentans DSM 9555 = JCM 21142</name>
    <dbReference type="NCBI Taxonomy" id="869213"/>
    <lineage>
        <taxon>Bacteria</taxon>
        <taxon>Pseudomonadati</taxon>
        <taxon>Bacteroidota</taxon>
        <taxon>Bacteroidia</taxon>
        <taxon>Marinilabiliales</taxon>
        <taxon>Marinilabiliaceae</taxon>
        <taxon>Saccharicrinis</taxon>
    </lineage>
</organism>
<protein>
    <submittedName>
        <fullName evidence="7">Putative sulfate transporter YchM</fullName>
    </submittedName>
</protein>
<dbReference type="SUPFAM" id="SSF52091">
    <property type="entry name" value="SpoIIaa-like"/>
    <property type="match status" value="1"/>
</dbReference>
<evidence type="ECO:0000256" key="4">
    <source>
        <dbReference type="ARBA" id="ARBA00023136"/>
    </source>
</evidence>
<comment type="caution">
    <text evidence="7">The sequence shown here is derived from an EMBL/GenBank/DDBJ whole genome shotgun (WGS) entry which is preliminary data.</text>
</comment>
<dbReference type="InterPro" id="IPR002645">
    <property type="entry name" value="STAS_dom"/>
</dbReference>
<sequence>MKSTFSFIDKRQGSVKDDILSGITVALALVPEAVAFAFVAGVSPVIGLYGAFMMGLVTSILGGRPGMISGATGALAVVMVSLIKEGVDMGGESAGVQYLFATIILAGVFQMLAGLLKLGKFIRMVPQSVMMGFVNGLAIVIFTSQLGMFKVDGEYLSGSPLWVMLGLVGLTMAIMYLLPKFSKKIPAALVGIVVVSLIVILGGIETETVRSFVVSKGGTGIKAGLPDFNIPMIPFNMETLRFITPYALILAMIGLIESLMTLTLVDELTETRGSGNRECVAQGIANITNGFFGGMGGCAMIGQSIINIKSGGRGRLSGIVASLSLLAFILFASTYIEMVPIAALVGVMFMVVIGTFAWSTFKIINKVPVADVIVIALVTILTVIFDLALAVAAGVIVAALVFAWENAVKIRVTNVTDDKGVKHYIVHGPLFFAATTSFISKFDVKNDPKEVVISFEDSRIMDQSAIEAINKLAEKYQLIGTNVHLRYLSHDCVKLIKRAEKICDVNILKDPDYHVAINDYRKKVELLKD</sequence>
<keyword evidence="3 5" id="KW-1133">Transmembrane helix</keyword>
<comment type="subcellular location">
    <subcellularLocation>
        <location evidence="1">Membrane</location>
        <topology evidence="1">Multi-pass membrane protein</topology>
    </subcellularLocation>
</comment>
<reference evidence="7 8" key="1">
    <citation type="journal article" date="2014" name="Genome Announc.">
        <title>Draft Genome Sequence of Cytophaga fermentans JCM 21142T, a Facultative Anaerobe Isolated from Marine Mud.</title>
        <authorList>
            <person name="Starns D."/>
            <person name="Oshima K."/>
            <person name="Suda W."/>
            <person name="Iino T."/>
            <person name="Yuki M."/>
            <person name="Inoue J."/>
            <person name="Kitamura K."/>
            <person name="Iida T."/>
            <person name="Darby A."/>
            <person name="Hattori M."/>
            <person name="Ohkuma M."/>
        </authorList>
    </citation>
    <scope>NUCLEOTIDE SEQUENCE [LARGE SCALE GENOMIC DNA]</scope>
    <source>
        <strain evidence="7 8">JCM 21142</strain>
    </source>
</reference>
<feature type="transmembrane region" description="Helical" evidence="5">
    <location>
        <begin position="66"/>
        <end position="83"/>
    </location>
</feature>